<dbReference type="InterPro" id="IPR012340">
    <property type="entry name" value="NA-bd_OB-fold"/>
</dbReference>
<accession>A0ABU6WUU7</accession>
<keyword evidence="2" id="KW-1185">Reference proteome</keyword>
<evidence type="ECO:0000313" key="1">
    <source>
        <dbReference type="EMBL" id="MED6189117.1"/>
    </source>
</evidence>
<reference evidence="1 2" key="1">
    <citation type="journal article" date="2023" name="Plants (Basel)">
        <title>Bridging the Gap: Combining Genomics and Transcriptomics Approaches to Understand Stylosanthes scabra, an Orphan Legume from the Brazilian Caatinga.</title>
        <authorList>
            <person name="Ferreira-Neto J.R.C."/>
            <person name="da Silva M.D."/>
            <person name="Binneck E."/>
            <person name="de Melo N.F."/>
            <person name="da Silva R.H."/>
            <person name="de Melo A.L.T.M."/>
            <person name="Pandolfi V."/>
            <person name="Bustamante F.O."/>
            <person name="Brasileiro-Vidal A.C."/>
            <person name="Benko-Iseppon A.M."/>
        </authorList>
    </citation>
    <scope>NUCLEOTIDE SEQUENCE [LARGE SCALE GENOMIC DNA]</scope>
    <source>
        <tissue evidence="1">Leaves</tissue>
    </source>
</reference>
<dbReference type="Proteomes" id="UP001341840">
    <property type="component" value="Unassembled WGS sequence"/>
</dbReference>
<name>A0ABU6WUU7_9FABA</name>
<comment type="caution">
    <text evidence="1">The sequence shown here is derived from an EMBL/GenBank/DDBJ whole genome shotgun (WGS) entry which is preliminary data.</text>
</comment>
<protein>
    <submittedName>
        <fullName evidence="1">Uncharacterized protein</fullName>
    </submittedName>
</protein>
<evidence type="ECO:0000313" key="2">
    <source>
        <dbReference type="Proteomes" id="UP001341840"/>
    </source>
</evidence>
<organism evidence="1 2">
    <name type="scientific">Stylosanthes scabra</name>
    <dbReference type="NCBI Taxonomy" id="79078"/>
    <lineage>
        <taxon>Eukaryota</taxon>
        <taxon>Viridiplantae</taxon>
        <taxon>Streptophyta</taxon>
        <taxon>Embryophyta</taxon>
        <taxon>Tracheophyta</taxon>
        <taxon>Spermatophyta</taxon>
        <taxon>Magnoliopsida</taxon>
        <taxon>eudicotyledons</taxon>
        <taxon>Gunneridae</taxon>
        <taxon>Pentapetalae</taxon>
        <taxon>rosids</taxon>
        <taxon>fabids</taxon>
        <taxon>Fabales</taxon>
        <taxon>Fabaceae</taxon>
        <taxon>Papilionoideae</taxon>
        <taxon>50 kb inversion clade</taxon>
        <taxon>dalbergioids sensu lato</taxon>
        <taxon>Dalbergieae</taxon>
        <taxon>Pterocarpus clade</taxon>
        <taxon>Stylosanthes</taxon>
    </lineage>
</organism>
<proteinExistence type="predicted"/>
<sequence length="128" mass="14375">MNRESSSSSAQLRSLPALASMVEGTMVVAVTATVERRNEHVNAGPEHKVRKLKIRIIRLWSVAHFATYGMKASVEVVILDKESILAEGNMYVITDFTAALNTIKFKATKYEFRVHFKKDTIVHPIQDS</sequence>
<dbReference type="Gene3D" id="2.40.50.140">
    <property type="entry name" value="Nucleic acid-binding proteins"/>
    <property type="match status" value="1"/>
</dbReference>
<dbReference type="EMBL" id="JASCZI010183167">
    <property type="protein sequence ID" value="MED6189117.1"/>
    <property type="molecule type" value="Genomic_DNA"/>
</dbReference>
<gene>
    <name evidence="1" type="ORF">PIB30_092636</name>
</gene>